<dbReference type="InterPro" id="IPR018966">
    <property type="entry name" value="VTC_domain"/>
</dbReference>
<organism evidence="2 3">
    <name type="scientific">Parvimonas parva</name>
    <dbReference type="NCBI Taxonomy" id="2769485"/>
    <lineage>
        <taxon>Bacteria</taxon>
        <taxon>Bacillati</taxon>
        <taxon>Bacillota</taxon>
        <taxon>Tissierellia</taxon>
        <taxon>Tissierellales</taxon>
        <taxon>Peptoniphilaceae</taxon>
        <taxon>Parvimonas</taxon>
    </lineage>
</organism>
<accession>A0ABS1C8I6</accession>
<evidence type="ECO:0000313" key="3">
    <source>
        <dbReference type="Proteomes" id="UP000823123"/>
    </source>
</evidence>
<reference evidence="2 3" key="1">
    <citation type="submission" date="2020-09" db="EMBL/GenBank/DDBJ databases">
        <title>Parvimonas S3374 sp. nov.</title>
        <authorList>
            <person name="Buhl M."/>
        </authorList>
    </citation>
    <scope>NUCLEOTIDE SEQUENCE [LARGE SCALE GENOMIC DNA]</scope>
    <source>
        <strain evidence="2 3">S3374</strain>
    </source>
</reference>
<sequence>MSDRVQYFNRIEKKYLLDEFQYLQLFDFLKDKIITDVYGESTIYNLYYDTSFDLLIKKSLERPIFKEKLRIRSYCLPKKKDLVFIEIKRKYQGVVYKRRFSIELDEAYNLLDINSRNYFKKNQISKEVRYMVNFYELYPKLILIYDRIAYKFLNEDIRLTIDKNIKNRREYLKLEEGDSGKLLLKNKYLMEVKTQNSVSLWFSKLLSELKIFPIPFSKYGEVYMSELKQGNSYDKILF</sequence>
<protein>
    <submittedName>
        <fullName evidence="2">Polyphosphate polymerase domain-containing protein</fullName>
    </submittedName>
</protein>
<feature type="domain" description="VTC" evidence="1">
    <location>
        <begin position="9"/>
        <end position="222"/>
    </location>
</feature>
<keyword evidence="3" id="KW-1185">Reference proteome</keyword>
<dbReference type="EMBL" id="JACVDA010000007">
    <property type="protein sequence ID" value="MBK1468385.1"/>
    <property type="molecule type" value="Genomic_DNA"/>
</dbReference>
<evidence type="ECO:0000259" key="1">
    <source>
        <dbReference type="Pfam" id="PF09359"/>
    </source>
</evidence>
<dbReference type="InterPro" id="IPR042267">
    <property type="entry name" value="VTC_sf"/>
</dbReference>
<dbReference type="Proteomes" id="UP000823123">
    <property type="component" value="Unassembled WGS sequence"/>
</dbReference>
<dbReference type="RefSeq" id="WP_201275324.1">
    <property type="nucleotide sequence ID" value="NZ_JACVDA010000007.1"/>
</dbReference>
<gene>
    <name evidence="2" type="ORF">IBJ83_03530</name>
</gene>
<name>A0ABS1C8I6_9FIRM</name>
<comment type="caution">
    <text evidence="2">The sequence shown here is derived from an EMBL/GenBank/DDBJ whole genome shotgun (WGS) entry which is preliminary data.</text>
</comment>
<proteinExistence type="predicted"/>
<dbReference type="Pfam" id="PF09359">
    <property type="entry name" value="VTC"/>
    <property type="match status" value="1"/>
</dbReference>
<evidence type="ECO:0000313" key="2">
    <source>
        <dbReference type="EMBL" id="MBK1468385.1"/>
    </source>
</evidence>
<dbReference type="CDD" id="cd07750">
    <property type="entry name" value="PolyPPase_VTC_like"/>
    <property type="match status" value="1"/>
</dbReference>
<dbReference type="Gene3D" id="3.20.100.30">
    <property type="entry name" value="VTC, catalytic tunnel domain"/>
    <property type="match status" value="1"/>
</dbReference>